<accession>A0A853IRR6</accession>
<dbReference type="Proteomes" id="UP000589716">
    <property type="component" value="Unassembled WGS sequence"/>
</dbReference>
<sequence length="46" mass="4767">MTGNRKLDKSRATGRIDGMQALAMAIGVAVAAGEEQGHAASEFCFV</sequence>
<evidence type="ECO:0000313" key="1">
    <source>
        <dbReference type="EMBL" id="NZA01595.1"/>
    </source>
</evidence>
<dbReference type="EMBL" id="JACCKX010000001">
    <property type="protein sequence ID" value="NZA01595.1"/>
    <property type="molecule type" value="Genomic_DNA"/>
</dbReference>
<gene>
    <name evidence="1" type="ORF">H0I39_07150</name>
</gene>
<dbReference type="AlphaFoldDB" id="A0A853IRR6"/>
<evidence type="ECO:0000313" key="2">
    <source>
        <dbReference type="Proteomes" id="UP000589716"/>
    </source>
</evidence>
<protein>
    <submittedName>
        <fullName evidence="1">Uncharacterized protein</fullName>
    </submittedName>
</protein>
<reference evidence="1 2" key="1">
    <citation type="submission" date="2020-07" db="EMBL/GenBank/DDBJ databases">
        <authorList>
            <person name="Maaloum M."/>
        </authorList>
    </citation>
    <scope>NUCLEOTIDE SEQUENCE [LARGE SCALE GENOMIC DNA]</scope>
    <source>
        <strain evidence="1 2">GCS-AN-3</strain>
    </source>
</reference>
<keyword evidence="2" id="KW-1185">Reference proteome</keyword>
<organism evidence="1 2">
    <name type="scientific">Ottowia beijingensis</name>
    <dbReference type="NCBI Taxonomy" id="1207057"/>
    <lineage>
        <taxon>Bacteria</taxon>
        <taxon>Pseudomonadati</taxon>
        <taxon>Pseudomonadota</taxon>
        <taxon>Betaproteobacteria</taxon>
        <taxon>Burkholderiales</taxon>
        <taxon>Comamonadaceae</taxon>
        <taxon>Ottowia</taxon>
    </lineage>
</organism>
<proteinExistence type="predicted"/>
<dbReference type="RefSeq" id="WP_180549129.1">
    <property type="nucleotide sequence ID" value="NZ_JACCKX010000001.1"/>
</dbReference>
<comment type="caution">
    <text evidence="1">The sequence shown here is derived from an EMBL/GenBank/DDBJ whole genome shotgun (WGS) entry which is preliminary data.</text>
</comment>
<name>A0A853IRR6_9BURK</name>